<proteinExistence type="predicted"/>
<evidence type="ECO:0000313" key="3">
    <source>
        <dbReference type="Proteomes" id="UP000654075"/>
    </source>
</evidence>
<name>A0A813GGG2_POLGL</name>
<gene>
    <name evidence="2" type="ORF">PGLA1383_LOCUS42392</name>
</gene>
<accession>A0A813GGG2</accession>
<sequence>MGRGGKNLWKDWEGVPGQDPPADLFWKLVPKYIKDDELSKRFIRFLSKCWNQARLDTKLLVSGQKPESLVSEIQIGDGSANAVRAGFVKGFIGDVIFRQYQACNGMDMGLDQAGSLDIFMAVCCHRNGIPQEISEKCKEAPPDHWPLVEQAVNSTFNELFKSENKQSGGSKKRSGGGGSKGSSGNAKKAAEKEKSPEPRGEEPSDKPWWRTETSSTDQWQDRDSSGWQDMGSSGGWQDRSSSDSWQDSWGSSSWDSWSRAPQSRPRSRSRSSRPRARSGERSRGRSRHSPLLRPRDRQHERQRRRRDNDNDNNTNNNSNSSNNNTSNNNSNSSNNNNNSNGNDNADDSGHRERSG</sequence>
<feature type="non-terminal residue" evidence="2">
    <location>
        <position position="1"/>
    </location>
</feature>
<evidence type="ECO:0000313" key="2">
    <source>
        <dbReference type="EMBL" id="CAE8625392.1"/>
    </source>
</evidence>
<feature type="compositionally biased region" description="Low complexity" evidence="1">
    <location>
        <begin position="311"/>
        <end position="343"/>
    </location>
</feature>
<dbReference type="EMBL" id="CAJNNV010028656">
    <property type="protein sequence ID" value="CAE8625392.1"/>
    <property type="molecule type" value="Genomic_DNA"/>
</dbReference>
<feature type="region of interest" description="Disordered" evidence="1">
    <location>
        <begin position="162"/>
        <end position="355"/>
    </location>
</feature>
<comment type="caution">
    <text evidence="2">The sequence shown here is derived from an EMBL/GenBank/DDBJ whole genome shotgun (WGS) entry which is preliminary data.</text>
</comment>
<protein>
    <submittedName>
        <fullName evidence="2">Uncharacterized protein</fullName>
    </submittedName>
</protein>
<dbReference type="Proteomes" id="UP000654075">
    <property type="component" value="Unassembled WGS sequence"/>
</dbReference>
<reference evidence="2" key="1">
    <citation type="submission" date="2021-02" db="EMBL/GenBank/DDBJ databases">
        <authorList>
            <person name="Dougan E. K."/>
            <person name="Rhodes N."/>
            <person name="Thang M."/>
            <person name="Chan C."/>
        </authorList>
    </citation>
    <scope>NUCLEOTIDE SEQUENCE</scope>
</reference>
<feature type="compositionally biased region" description="Basic residues" evidence="1">
    <location>
        <begin position="265"/>
        <end position="276"/>
    </location>
</feature>
<feature type="compositionally biased region" description="Low complexity" evidence="1">
    <location>
        <begin position="235"/>
        <end position="264"/>
    </location>
</feature>
<keyword evidence="3" id="KW-1185">Reference proteome</keyword>
<evidence type="ECO:0000256" key="1">
    <source>
        <dbReference type="SAM" id="MobiDB-lite"/>
    </source>
</evidence>
<dbReference type="AlphaFoldDB" id="A0A813GGG2"/>
<organism evidence="2 3">
    <name type="scientific">Polarella glacialis</name>
    <name type="common">Dinoflagellate</name>
    <dbReference type="NCBI Taxonomy" id="89957"/>
    <lineage>
        <taxon>Eukaryota</taxon>
        <taxon>Sar</taxon>
        <taxon>Alveolata</taxon>
        <taxon>Dinophyceae</taxon>
        <taxon>Suessiales</taxon>
        <taxon>Suessiaceae</taxon>
        <taxon>Polarella</taxon>
    </lineage>
</organism>
<feature type="compositionally biased region" description="Basic and acidic residues" evidence="1">
    <location>
        <begin position="188"/>
        <end position="209"/>
    </location>
</feature>